<evidence type="ECO:0000256" key="4">
    <source>
        <dbReference type="ARBA" id="ARBA00023136"/>
    </source>
</evidence>
<organism evidence="6 7">
    <name type="scientific">Natronocalculus amylovorans</name>
    <dbReference type="NCBI Taxonomy" id="2917812"/>
    <lineage>
        <taxon>Archaea</taxon>
        <taxon>Methanobacteriati</taxon>
        <taxon>Methanobacteriota</taxon>
        <taxon>Stenosarchaea group</taxon>
        <taxon>Halobacteria</taxon>
        <taxon>Halobacteriales</taxon>
        <taxon>Haloferacaceae</taxon>
        <taxon>Natronocalculus</taxon>
    </lineage>
</organism>
<evidence type="ECO:0000256" key="3">
    <source>
        <dbReference type="ARBA" id="ARBA00022989"/>
    </source>
</evidence>
<evidence type="ECO:0000313" key="6">
    <source>
        <dbReference type="EMBL" id="MCL9818312.1"/>
    </source>
</evidence>
<dbReference type="PANTHER" id="PTHR17920:SF3">
    <property type="entry name" value="TRANSMEMBRANE AND COILED-COIL DOMAIN-CONTAINING PROTEIN 4"/>
    <property type="match status" value="1"/>
</dbReference>
<dbReference type="EMBL" id="JAKRVX010000009">
    <property type="protein sequence ID" value="MCL9818312.1"/>
    <property type="molecule type" value="Genomic_DNA"/>
</dbReference>
<comment type="subcellular location">
    <subcellularLocation>
        <location evidence="1">Membrane</location>
        <topology evidence="1">Multi-pass membrane protein</topology>
    </subcellularLocation>
</comment>
<protein>
    <submittedName>
        <fullName evidence="6">TMCO4 family protein</fullName>
    </submittedName>
</protein>
<dbReference type="InterPro" id="IPR007941">
    <property type="entry name" value="DUF726"/>
</dbReference>
<comment type="caution">
    <text evidence="6">The sequence shown here is derived from an EMBL/GenBank/DDBJ whole genome shotgun (WGS) entry which is preliminary data.</text>
</comment>
<gene>
    <name evidence="6" type="ORF">AArcSt2_15325</name>
</gene>
<dbReference type="Gene3D" id="3.40.50.1820">
    <property type="entry name" value="alpha/beta hydrolase"/>
    <property type="match status" value="1"/>
</dbReference>
<evidence type="ECO:0000313" key="7">
    <source>
        <dbReference type="Proteomes" id="UP001203207"/>
    </source>
</evidence>
<proteinExistence type="predicted"/>
<feature type="region of interest" description="Disordered" evidence="5">
    <location>
        <begin position="1"/>
        <end position="21"/>
    </location>
</feature>
<evidence type="ECO:0000256" key="1">
    <source>
        <dbReference type="ARBA" id="ARBA00004141"/>
    </source>
</evidence>
<keyword evidence="7" id="KW-1185">Reference proteome</keyword>
<dbReference type="PANTHER" id="PTHR17920">
    <property type="entry name" value="TRANSMEMBRANE AND COILED-COIL DOMAIN-CONTAINING PROTEIN 4 TMCO4"/>
    <property type="match status" value="1"/>
</dbReference>
<keyword evidence="2" id="KW-0812">Transmembrane</keyword>
<accession>A0AAE3FZ94</accession>
<reference evidence="6" key="2">
    <citation type="submission" date="2022-02" db="EMBL/GenBank/DDBJ databases">
        <authorList>
            <person name="Elcheninov A.G."/>
            <person name="Sorokin D.Y."/>
            <person name="Kublanov I.V."/>
        </authorList>
    </citation>
    <scope>NUCLEOTIDE SEQUENCE</scope>
    <source>
        <strain evidence="6">AArc-St2</strain>
    </source>
</reference>
<dbReference type="SUPFAM" id="SSF53474">
    <property type="entry name" value="alpha/beta-Hydrolases"/>
    <property type="match status" value="1"/>
</dbReference>
<dbReference type="Proteomes" id="UP001203207">
    <property type="component" value="Unassembled WGS sequence"/>
</dbReference>
<evidence type="ECO:0000256" key="5">
    <source>
        <dbReference type="SAM" id="MobiDB-lite"/>
    </source>
</evidence>
<dbReference type="InterPro" id="IPR029058">
    <property type="entry name" value="AB_hydrolase_fold"/>
</dbReference>
<reference evidence="6" key="1">
    <citation type="journal article" date="2022" name="Syst. Appl. Microbiol.">
        <title>Natronocalculus amylovorans gen. nov., sp. nov., and Natranaeroarchaeum aerophilus sp. nov., dominant culturable amylolytic natronoarchaea from hypersaline soda lakes in southwestern Siberia.</title>
        <authorList>
            <person name="Sorokin D.Y."/>
            <person name="Elcheninov A.G."/>
            <person name="Khizhniak T.V."/>
            <person name="Koenen M."/>
            <person name="Bale N.J."/>
            <person name="Damste J.S.S."/>
            <person name="Kublanov I.V."/>
        </authorList>
    </citation>
    <scope>NUCLEOTIDE SEQUENCE</scope>
    <source>
        <strain evidence="6">AArc-St2</strain>
    </source>
</reference>
<keyword evidence="4" id="KW-0472">Membrane</keyword>
<evidence type="ECO:0000256" key="2">
    <source>
        <dbReference type="ARBA" id="ARBA00022692"/>
    </source>
</evidence>
<name>A0AAE3FZ94_9EURY</name>
<keyword evidence="3" id="KW-1133">Transmembrane helix</keyword>
<dbReference type="AlphaFoldDB" id="A0AAE3FZ94"/>
<dbReference type="Pfam" id="PF05277">
    <property type="entry name" value="DUF726"/>
    <property type="match status" value="1"/>
</dbReference>
<sequence>MLSIRGQQLDGSDQQLPEQSGEWSFETADELYLFVHGFDTTADAAPNLAYTAERAFEAVRPNPVVGLSWDSDTEWDAAKETADATGTVLTNWLTEWEHTDGRPIHILGYSLGARVVCEALNIAADRNVETPIRSVSLLGAAIPRESVTTAGRYSSGIEALDAPVSNFHSENDRVLGWIYRLSDRSQAVGYQGAGQSETTSGYTDVDVTDLVADHYSYFQPEEGCIPRVVDQFPSQ</sequence>
<dbReference type="GO" id="GO:0016020">
    <property type="term" value="C:membrane"/>
    <property type="evidence" value="ECO:0007669"/>
    <property type="project" value="UniProtKB-SubCell"/>
</dbReference>